<dbReference type="EMBL" id="JAMQYH010000004">
    <property type="protein sequence ID" value="KAJ1689796.1"/>
    <property type="molecule type" value="Genomic_DNA"/>
</dbReference>
<comment type="caution">
    <text evidence="11">The sequence shown here is derived from an EMBL/GenBank/DDBJ whole genome shotgun (WGS) entry which is preliminary data.</text>
</comment>
<gene>
    <name evidence="11" type="ORF">LUZ63_013951</name>
</gene>
<dbReference type="Proteomes" id="UP001151287">
    <property type="component" value="Unassembled WGS sequence"/>
</dbReference>
<dbReference type="InterPro" id="IPR050231">
    <property type="entry name" value="Iron_ascorbate_oxido_reductase"/>
</dbReference>
<dbReference type="Pfam" id="PF14226">
    <property type="entry name" value="DIOX_N"/>
    <property type="match status" value="1"/>
</dbReference>
<evidence type="ECO:0000259" key="10">
    <source>
        <dbReference type="PROSITE" id="PS51471"/>
    </source>
</evidence>
<reference evidence="11" key="1">
    <citation type="journal article" date="2022" name="Cell">
        <title>Repeat-based holocentromeres influence genome architecture and karyotype evolution.</title>
        <authorList>
            <person name="Hofstatter P.G."/>
            <person name="Thangavel G."/>
            <person name="Lux T."/>
            <person name="Neumann P."/>
            <person name="Vondrak T."/>
            <person name="Novak P."/>
            <person name="Zhang M."/>
            <person name="Costa L."/>
            <person name="Castellani M."/>
            <person name="Scott A."/>
            <person name="Toegelov H."/>
            <person name="Fuchs J."/>
            <person name="Mata-Sucre Y."/>
            <person name="Dias Y."/>
            <person name="Vanzela A.L.L."/>
            <person name="Huettel B."/>
            <person name="Almeida C.C.S."/>
            <person name="Simkova H."/>
            <person name="Souza G."/>
            <person name="Pedrosa-Harand A."/>
            <person name="Macas J."/>
            <person name="Mayer K.F.X."/>
            <person name="Houben A."/>
            <person name="Marques A."/>
        </authorList>
    </citation>
    <scope>NUCLEOTIDE SEQUENCE</scope>
    <source>
        <strain evidence="11">RhyBre1mFocal</strain>
    </source>
</reference>
<dbReference type="GO" id="GO:0045543">
    <property type="term" value="F:gibberellin 2-beta-dioxygenase activity"/>
    <property type="evidence" value="ECO:0007669"/>
    <property type="project" value="UniProtKB-EC"/>
</dbReference>
<dbReference type="PANTHER" id="PTHR47990">
    <property type="entry name" value="2-OXOGLUTARATE (2OG) AND FE(II)-DEPENDENT OXYGENASE SUPERFAMILY PROTEIN-RELATED"/>
    <property type="match status" value="1"/>
</dbReference>
<organism evidence="11 12">
    <name type="scientific">Rhynchospora breviuscula</name>
    <dbReference type="NCBI Taxonomy" id="2022672"/>
    <lineage>
        <taxon>Eukaryota</taxon>
        <taxon>Viridiplantae</taxon>
        <taxon>Streptophyta</taxon>
        <taxon>Embryophyta</taxon>
        <taxon>Tracheophyta</taxon>
        <taxon>Spermatophyta</taxon>
        <taxon>Magnoliopsida</taxon>
        <taxon>Liliopsida</taxon>
        <taxon>Poales</taxon>
        <taxon>Cyperaceae</taxon>
        <taxon>Cyperoideae</taxon>
        <taxon>Rhynchosporeae</taxon>
        <taxon>Rhynchospora</taxon>
    </lineage>
</organism>
<dbReference type="AlphaFoldDB" id="A0A9Q0C9G8"/>
<evidence type="ECO:0000256" key="4">
    <source>
        <dbReference type="ARBA" id="ARBA00023002"/>
    </source>
</evidence>
<dbReference type="PRINTS" id="PR00682">
    <property type="entry name" value="IPNSYNTHASE"/>
</dbReference>
<comment type="similarity">
    <text evidence="7">Belongs to the iron/ascorbate-dependent oxidoreductase family. GA2OX subfamily.</text>
</comment>
<evidence type="ECO:0000256" key="5">
    <source>
        <dbReference type="ARBA" id="ARBA00023004"/>
    </source>
</evidence>
<evidence type="ECO:0000313" key="11">
    <source>
        <dbReference type="EMBL" id="KAJ1689796.1"/>
    </source>
</evidence>
<protein>
    <recommendedName>
        <fullName evidence="8">gibberellin 2beta-dioxygenase</fullName>
        <ecNumber evidence="8">1.14.11.13</ecNumber>
    </recommendedName>
</protein>
<keyword evidence="12" id="KW-1185">Reference proteome</keyword>
<dbReference type="PROSITE" id="PS51471">
    <property type="entry name" value="FE2OG_OXY"/>
    <property type="match status" value="1"/>
</dbReference>
<dbReference type="InterPro" id="IPR027443">
    <property type="entry name" value="IPNS-like_sf"/>
</dbReference>
<comment type="cofactor">
    <cofactor evidence="1">
        <name>L-ascorbate</name>
        <dbReference type="ChEBI" id="CHEBI:38290"/>
    </cofactor>
</comment>
<proteinExistence type="inferred from homology"/>
<keyword evidence="2 9" id="KW-0479">Metal-binding</keyword>
<sequence>MQSSNTPASCLLSLYIPPPSFPLSPHAVNLHLPSLSSTYTSKSLCIILFVQNMVVLANPVLDQISLIKSPDPGDYLPSIPTIDLSKPNSPESIVRACKEFGFFKITNHGVSMDLVEKLEAEAVKFFALPQLDKEKLGPSNPFGYGSKRIGMNGDVGWLEYLLLATGAEPFSESSLAFLRDPSSSSFRSALIEYILSMRKLVCQVLELMADGLQLKQRDEISKLLQGSECDEIFRLNHYPPCPLLQGFNCGLTGFGEHTDPQIVSVLRSNNTSGLQIALKDGRWVSVPSDREAFFINVGDSLQVLTNGRFRSVKHRVIANSLKSRVSMIYFGGPPLAQRIAPLPQLMEEGEQSLYKDFTWGEYKRAAYKSRLGDYRLGPFEL</sequence>
<accession>A0A9Q0C9G8</accession>
<evidence type="ECO:0000256" key="2">
    <source>
        <dbReference type="ARBA" id="ARBA00022723"/>
    </source>
</evidence>
<dbReference type="SUPFAM" id="SSF51197">
    <property type="entry name" value="Clavaminate synthase-like"/>
    <property type="match status" value="1"/>
</dbReference>
<evidence type="ECO:0000256" key="6">
    <source>
        <dbReference type="ARBA" id="ARBA00052204"/>
    </source>
</evidence>
<dbReference type="InterPro" id="IPR044861">
    <property type="entry name" value="IPNS-like_FE2OG_OXY"/>
</dbReference>
<keyword evidence="4 9" id="KW-0560">Oxidoreductase</keyword>
<dbReference type="InterPro" id="IPR005123">
    <property type="entry name" value="Oxoglu/Fe-dep_dioxygenase_dom"/>
</dbReference>
<keyword evidence="3" id="KW-0223">Dioxygenase</keyword>
<dbReference type="GO" id="GO:0046872">
    <property type="term" value="F:metal ion binding"/>
    <property type="evidence" value="ECO:0007669"/>
    <property type="project" value="UniProtKB-KW"/>
</dbReference>
<evidence type="ECO:0000256" key="7">
    <source>
        <dbReference type="ARBA" id="ARBA00061282"/>
    </source>
</evidence>
<dbReference type="FunFam" id="2.60.120.330:FF:000014">
    <property type="entry name" value="Gibberellin 2-beta-dioxygenase 1"/>
    <property type="match status" value="1"/>
</dbReference>
<name>A0A9Q0C9G8_9POAL</name>
<feature type="domain" description="Fe2OG dioxygenase" evidence="10">
    <location>
        <begin position="228"/>
        <end position="333"/>
    </location>
</feature>
<dbReference type="Gene3D" id="2.60.120.330">
    <property type="entry name" value="B-lactam Antibiotic, Isopenicillin N Synthase, Chain"/>
    <property type="match status" value="1"/>
</dbReference>
<dbReference type="OrthoDB" id="288590at2759"/>
<evidence type="ECO:0000256" key="8">
    <source>
        <dbReference type="ARBA" id="ARBA00066708"/>
    </source>
</evidence>
<dbReference type="EC" id="1.14.11.13" evidence="8"/>
<evidence type="ECO:0000256" key="3">
    <source>
        <dbReference type="ARBA" id="ARBA00022964"/>
    </source>
</evidence>
<evidence type="ECO:0000256" key="1">
    <source>
        <dbReference type="ARBA" id="ARBA00001961"/>
    </source>
</evidence>
<dbReference type="Pfam" id="PF03171">
    <property type="entry name" value="2OG-FeII_Oxy"/>
    <property type="match status" value="1"/>
</dbReference>
<dbReference type="InterPro" id="IPR026992">
    <property type="entry name" value="DIOX_N"/>
</dbReference>
<evidence type="ECO:0000313" key="12">
    <source>
        <dbReference type="Proteomes" id="UP001151287"/>
    </source>
</evidence>
<comment type="catalytic activity">
    <reaction evidence="6">
        <text>gibberellin A1 + 2-oxoglutarate + O2 = gibberellin A8 + succinate + CO2</text>
        <dbReference type="Rhea" id="RHEA:15005"/>
        <dbReference type="ChEBI" id="CHEBI:15379"/>
        <dbReference type="ChEBI" id="CHEBI:16526"/>
        <dbReference type="ChEBI" id="CHEBI:16810"/>
        <dbReference type="ChEBI" id="CHEBI:30031"/>
        <dbReference type="ChEBI" id="CHEBI:58524"/>
        <dbReference type="ChEBI" id="CHEBI:58594"/>
        <dbReference type="EC" id="1.14.11.13"/>
    </reaction>
</comment>
<keyword evidence="5 9" id="KW-0408">Iron</keyword>
<evidence type="ECO:0000256" key="9">
    <source>
        <dbReference type="RuleBase" id="RU003682"/>
    </source>
</evidence>